<sequence>MTNKMLATRKICLHTTTSFLTQTTFDLHWTPIRTRGTRSRAPVHLSGSSKCLAVSQFAFALNSISRFPSRPIQTGASICTLIRNLRKPEASSAPLGSNRKPIPLCTDCFGPNRLEIVADHRLVESRSSSLAIQQASMHPCPIST</sequence>
<dbReference type="EMBL" id="CAAALY010057397">
    <property type="protein sequence ID" value="VEL22609.1"/>
    <property type="molecule type" value="Genomic_DNA"/>
</dbReference>
<proteinExistence type="predicted"/>
<gene>
    <name evidence="1" type="ORF">PXEA_LOCUS16049</name>
</gene>
<comment type="caution">
    <text evidence="1">The sequence shown here is derived from an EMBL/GenBank/DDBJ whole genome shotgun (WGS) entry which is preliminary data.</text>
</comment>
<evidence type="ECO:0000313" key="1">
    <source>
        <dbReference type="EMBL" id="VEL22609.1"/>
    </source>
</evidence>
<protein>
    <submittedName>
        <fullName evidence="1">Uncharacterized protein</fullName>
    </submittedName>
</protein>
<dbReference type="Proteomes" id="UP000784294">
    <property type="component" value="Unassembled WGS sequence"/>
</dbReference>
<keyword evidence="2" id="KW-1185">Reference proteome</keyword>
<organism evidence="1 2">
    <name type="scientific">Protopolystoma xenopodis</name>
    <dbReference type="NCBI Taxonomy" id="117903"/>
    <lineage>
        <taxon>Eukaryota</taxon>
        <taxon>Metazoa</taxon>
        <taxon>Spiralia</taxon>
        <taxon>Lophotrochozoa</taxon>
        <taxon>Platyhelminthes</taxon>
        <taxon>Monogenea</taxon>
        <taxon>Polyopisthocotylea</taxon>
        <taxon>Polystomatidea</taxon>
        <taxon>Polystomatidae</taxon>
        <taxon>Protopolystoma</taxon>
    </lineage>
</organism>
<evidence type="ECO:0000313" key="2">
    <source>
        <dbReference type="Proteomes" id="UP000784294"/>
    </source>
</evidence>
<reference evidence="1" key="1">
    <citation type="submission" date="2018-11" db="EMBL/GenBank/DDBJ databases">
        <authorList>
            <consortium name="Pathogen Informatics"/>
        </authorList>
    </citation>
    <scope>NUCLEOTIDE SEQUENCE</scope>
</reference>
<dbReference type="AlphaFoldDB" id="A0A448WXJ7"/>
<accession>A0A448WXJ7</accession>
<name>A0A448WXJ7_9PLAT</name>